<accession>A0A835SHI8</accession>
<dbReference type="AlphaFoldDB" id="A0A835SHI8"/>
<evidence type="ECO:0008006" key="3">
    <source>
        <dbReference type="Google" id="ProtNLM"/>
    </source>
</evidence>
<dbReference type="InterPro" id="IPR043822">
    <property type="entry name" value="EsV_1_7_cys"/>
</dbReference>
<organism evidence="1 2">
    <name type="scientific">Chlamydomonas incerta</name>
    <dbReference type="NCBI Taxonomy" id="51695"/>
    <lineage>
        <taxon>Eukaryota</taxon>
        <taxon>Viridiplantae</taxon>
        <taxon>Chlorophyta</taxon>
        <taxon>core chlorophytes</taxon>
        <taxon>Chlorophyceae</taxon>
        <taxon>CS clade</taxon>
        <taxon>Chlamydomonadales</taxon>
        <taxon>Chlamydomonadaceae</taxon>
        <taxon>Chlamydomonas</taxon>
    </lineage>
</organism>
<dbReference type="Gene3D" id="6.10.140.110">
    <property type="match status" value="1"/>
</dbReference>
<dbReference type="Proteomes" id="UP000650467">
    <property type="component" value="Unassembled WGS sequence"/>
</dbReference>
<evidence type="ECO:0000313" key="2">
    <source>
        <dbReference type="Proteomes" id="UP000650467"/>
    </source>
</evidence>
<evidence type="ECO:0000313" key="1">
    <source>
        <dbReference type="EMBL" id="KAG2424982.1"/>
    </source>
</evidence>
<dbReference type="EMBL" id="JAEHOC010000060">
    <property type="protein sequence ID" value="KAG2424982.1"/>
    <property type="molecule type" value="Genomic_DNA"/>
</dbReference>
<dbReference type="OrthoDB" id="2138681at2759"/>
<gene>
    <name evidence="1" type="ORF">HXX76_014140</name>
</gene>
<proteinExistence type="predicted"/>
<dbReference type="SMART" id="SM01425">
    <property type="entry name" value="EsV_1_7"/>
    <property type="match status" value="3"/>
</dbReference>
<reference evidence="1" key="1">
    <citation type="journal article" date="2020" name="bioRxiv">
        <title>Comparative genomics of Chlamydomonas.</title>
        <authorList>
            <person name="Craig R.J."/>
            <person name="Hasan A.R."/>
            <person name="Ness R.W."/>
            <person name="Keightley P.D."/>
        </authorList>
    </citation>
    <scope>NUCLEOTIDE SEQUENCE</scope>
    <source>
        <strain evidence="1">SAG 7.73</strain>
    </source>
</reference>
<protein>
    <recommendedName>
        <fullName evidence="3">Endonuclease</fullName>
    </recommendedName>
</protein>
<keyword evidence="2" id="KW-1185">Reference proteome</keyword>
<name>A0A835SHI8_CHLIN</name>
<comment type="caution">
    <text evidence="1">The sequence shown here is derived from an EMBL/GenBank/DDBJ whole genome shotgun (WGS) entry which is preliminary data.</text>
</comment>
<sequence length="328" mass="36773">MPYIRTPSGYRKKTCLLCDSSPSYGFDGYVPQYCAKHKDEVPGLVNVKHPRCQAPGCIKRPSYGVLGTKEALFCGEHGRKAGLVDVIHRRCQVPGCNKQPSYGESGTKKALFCEEHSKEARMVDVVNPRCKQDGCDTRISGIAKKYGGMCFRCYYFNNPDEPVCRAYKSKEMRVVEFLEAADLGLPDGISPVLDKAVSGGCSRRRPDFLLDLHTHTIILEIDENQHGAYDTTCETKRLMELFCDLGSRPMVVVRFNPDRYTAADGTKHAACFQINAKLGVPKACSTPEWTRRSKYLLERMCHHVEDGINNGAPDKELTVEHLFFDGME</sequence>
<dbReference type="Pfam" id="PF19114">
    <property type="entry name" value="EsV_1_7_cys"/>
    <property type="match status" value="3"/>
</dbReference>